<keyword evidence="1" id="KW-0472">Membrane</keyword>
<dbReference type="Pfam" id="PF13798">
    <property type="entry name" value="PCYCGC"/>
    <property type="match status" value="1"/>
</dbReference>
<keyword evidence="1" id="KW-0812">Transmembrane</keyword>
<keyword evidence="3" id="KW-1185">Reference proteome</keyword>
<comment type="caution">
    <text evidence="2">The sequence shown here is derived from an EMBL/GenBank/DDBJ whole genome shotgun (WGS) entry which is preliminary data.</text>
</comment>
<sequence length="431" mass="47203">MKPEKKAKNIKAKSGKISKKGNNTLIIGVVAVIVLAGIAYAVIFNDSASDNGKVQKTLKEVRAQIDAEYGKRGGSGTNTPPVTDDYTPILSPRAADKLPDYVYTNAMTLKAYKYATEHPEILEQMPCYCGCEQHGSETSDGRPHRFLRDCFINDRGMYDSHASTCDVCIGIAIKSQSYFPSGISKLSTSTAGQIPSTQPVDLSTLSLPDNFKSLSDGLKLIPPGITWVYFANLKQGTGIEQKFMHDTNFYGSPVIGMLNSEYSDGSWIELHDIGKTSANVRSNAGDNIDNILYTRPYIFDTKDKTNSVLALLKDSSANASAYDSFKSVLEKVDDENAGFARISTDAPAFADMSYFGLVRTGDDVTGEIAFRIKDNESVPLTKYNELRDSSASRGFKSYEVQEENNTLIIKMTSSLNNVISEAAQNYEIDID</sequence>
<gene>
    <name evidence="2" type="ORF">ANME2D_01052</name>
</gene>
<protein>
    <submittedName>
        <fullName evidence="2">Uncharacterized protein</fullName>
    </submittedName>
</protein>
<dbReference type="EMBL" id="JMIY01000002">
    <property type="protein sequence ID" value="KCZ72622.1"/>
    <property type="molecule type" value="Genomic_DNA"/>
</dbReference>
<evidence type="ECO:0000313" key="2">
    <source>
        <dbReference type="EMBL" id="KCZ72622.1"/>
    </source>
</evidence>
<evidence type="ECO:0000313" key="3">
    <source>
        <dbReference type="Proteomes" id="UP000027153"/>
    </source>
</evidence>
<dbReference type="OrthoDB" id="147979at2157"/>
<organism evidence="2 3">
    <name type="scientific">Candidatus Methanoperedens nitratireducens</name>
    <dbReference type="NCBI Taxonomy" id="1392998"/>
    <lineage>
        <taxon>Archaea</taxon>
        <taxon>Methanobacteriati</taxon>
        <taxon>Methanobacteriota</taxon>
        <taxon>Stenosarchaea group</taxon>
        <taxon>Methanomicrobia</taxon>
        <taxon>Methanosarcinales</taxon>
        <taxon>ANME-2 cluster</taxon>
        <taxon>Candidatus Methanoperedentaceae</taxon>
        <taxon>Candidatus Methanoperedens</taxon>
    </lineage>
</organism>
<dbReference type="Proteomes" id="UP000027153">
    <property type="component" value="Unassembled WGS sequence"/>
</dbReference>
<feature type="transmembrane region" description="Helical" evidence="1">
    <location>
        <begin position="21"/>
        <end position="43"/>
    </location>
</feature>
<accession>A0A062V5L9</accession>
<evidence type="ECO:0000256" key="1">
    <source>
        <dbReference type="SAM" id="Phobius"/>
    </source>
</evidence>
<keyword evidence="1" id="KW-1133">Transmembrane helix</keyword>
<proteinExistence type="predicted"/>
<dbReference type="AlphaFoldDB" id="A0A062V5L9"/>
<dbReference type="RefSeq" id="WP_048089527.1">
    <property type="nucleotide sequence ID" value="NZ_JMIY01000002.1"/>
</dbReference>
<name>A0A062V5L9_9EURY</name>
<dbReference type="InterPro" id="IPR025673">
    <property type="entry name" value="PCYCGC"/>
</dbReference>
<reference evidence="2 3" key="1">
    <citation type="journal article" date="2013" name="Nature">
        <title>Anaerobic oxidation of methane coupled to nitrate reduction in a novel archaeal lineage.</title>
        <authorList>
            <person name="Haroon M.F."/>
            <person name="Hu S."/>
            <person name="Shi Y."/>
            <person name="Imelfort M."/>
            <person name="Keller J."/>
            <person name="Hugenholtz P."/>
            <person name="Yuan Z."/>
            <person name="Tyson G.W."/>
        </authorList>
    </citation>
    <scope>NUCLEOTIDE SEQUENCE [LARGE SCALE GENOMIC DNA]</scope>
    <source>
        <strain evidence="2 3">ANME-2d</strain>
    </source>
</reference>